<feature type="region of interest" description="Disordered" evidence="1">
    <location>
        <begin position="35"/>
        <end position="87"/>
    </location>
</feature>
<organism evidence="3 4">
    <name type="scientific">Longivirga aurantiaca</name>
    <dbReference type="NCBI Taxonomy" id="1837743"/>
    <lineage>
        <taxon>Bacteria</taxon>
        <taxon>Bacillati</taxon>
        <taxon>Actinomycetota</taxon>
        <taxon>Actinomycetes</taxon>
        <taxon>Sporichthyales</taxon>
        <taxon>Sporichthyaceae</taxon>
        <taxon>Longivirga</taxon>
    </lineage>
</organism>
<evidence type="ECO:0000313" key="3">
    <source>
        <dbReference type="EMBL" id="MFC6238786.1"/>
    </source>
</evidence>
<feature type="transmembrane region" description="Helical" evidence="2">
    <location>
        <begin position="142"/>
        <end position="167"/>
    </location>
</feature>
<keyword evidence="2" id="KW-0472">Membrane</keyword>
<dbReference type="EMBL" id="JBHSTI010000008">
    <property type="protein sequence ID" value="MFC6238786.1"/>
    <property type="molecule type" value="Genomic_DNA"/>
</dbReference>
<evidence type="ECO:0000313" key="4">
    <source>
        <dbReference type="Proteomes" id="UP001596138"/>
    </source>
</evidence>
<reference evidence="4" key="1">
    <citation type="journal article" date="2019" name="Int. J. Syst. Evol. Microbiol.">
        <title>The Global Catalogue of Microorganisms (GCM) 10K type strain sequencing project: providing services to taxonomists for standard genome sequencing and annotation.</title>
        <authorList>
            <consortium name="The Broad Institute Genomics Platform"/>
            <consortium name="The Broad Institute Genome Sequencing Center for Infectious Disease"/>
            <person name="Wu L."/>
            <person name="Ma J."/>
        </authorList>
    </citation>
    <scope>NUCLEOTIDE SEQUENCE [LARGE SCALE GENOMIC DNA]</scope>
    <source>
        <strain evidence="4">CGMCC 4.7317</strain>
    </source>
</reference>
<protein>
    <recommendedName>
        <fullName evidence="5">Zinc ribbon domain-containing protein</fullName>
    </recommendedName>
</protein>
<evidence type="ECO:0008006" key="5">
    <source>
        <dbReference type="Google" id="ProtNLM"/>
    </source>
</evidence>
<sequence length="169" mass="18022">MPIQSRCPSCAAAVPTGAAWCSLCHADLRARREPRAAAHPVDDVLPDLTGATRSGGTEGDEPVGRREAGRHAKQPAPVGRRQAGARVDTIDRSADLEGLDIPTGEVRPEQVDELADQMLARLAVTERRQRMFDPDDVPGGRWTVALVGGTLTLLLMLSVFAVLGALLSR</sequence>
<keyword evidence="2" id="KW-1133">Transmembrane helix</keyword>
<comment type="caution">
    <text evidence="3">The sequence shown here is derived from an EMBL/GenBank/DDBJ whole genome shotgun (WGS) entry which is preliminary data.</text>
</comment>
<gene>
    <name evidence="3" type="ORF">ACFQGU_12935</name>
</gene>
<name>A0ABW1T2R9_9ACTN</name>
<dbReference type="RefSeq" id="WP_386767301.1">
    <property type="nucleotide sequence ID" value="NZ_JBHSTI010000008.1"/>
</dbReference>
<proteinExistence type="predicted"/>
<keyword evidence="4" id="KW-1185">Reference proteome</keyword>
<evidence type="ECO:0000256" key="1">
    <source>
        <dbReference type="SAM" id="MobiDB-lite"/>
    </source>
</evidence>
<keyword evidence="2" id="KW-0812">Transmembrane</keyword>
<dbReference type="Proteomes" id="UP001596138">
    <property type="component" value="Unassembled WGS sequence"/>
</dbReference>
<evidence type="ECO:0000256" key="2">
    <source>
        <dbReference type="SAM" id="Phobius"/>
    </source>
</evidence>
<accession>A0ABW1T2R9</accession>